<feature type="signal peptide" evidence="1">
    <location>
        <begin position="1"/>
        <end position="36"/>
    </location>
</feature>
<dbReference type="AlphaFoldDB" id="A0A9W6HWK6"/>
<protein>
    <submittedName>
        <fullName evidence="2">Uncharacterized protein</fullName>
    </submittedName>
</protein>
<organism evidence="2 3">
    <name type="scientific">Streptosporangium carneum</name>
    <dbReference type="NCBI Taxonomy" id="47481"/>
    <lineage>
        <taxon>Bacteria</taxon>
        <taxon>Bacillati</taxon>
        <taxon>Actinomycetota</taxon>
        <taxon>Actinomycetes</taxon>
        <taxon>Streptosporangiales</taxon>
        <taxon>Streptosporangiaceae</taxon>
        <taxon>Streptosporangium</taxon>
    </lineage>
</organism>
<dbReference type="Proteomes" id="UP001143474">
    <property type="component" value="Unassembled WGS sequence"/>
</dbReference>
<reference evidence="2" key="1">
    <citation type="journal article" date="2014" name="Int. J. Syst. Evol. Microbiol.">
        <title>Complete genome sequence of Corynebacterium casei LMG S-19264T (=DSM 44701T), isolated from a smear-ripened cheese.</title>
        <authorList>
            <consortium name="US DOE Joint Genome Institute (JGI-PGF)"/>
            <person name="Walter F."/>
            <person name="Albersmeier A."/>
            <person name="Kalinowski J."/>
            <person name="Ruckert C."/>
        </authorList>
    </citation>
    <scope>NUCLEOTIDE SEQUENCE</scope>
    <source>
        <strain evidence="2">VKM Ac-2007</strain>
    </source>
</reference>
<dbReference type="EMBL" id="BSEV01000001">
    <property type="protein sequence ID" value="GLK06709.1"/>
    <property type="molecule type" value="Genomic_DNA"/>
</dbReference>
<dbReference type="RefSeq" id="WP_271215308.1">
    <property type="nucleotide sequence ID" value="NZ_BAAAVD010000021.1"/>
</dbReference>
<keyword evidence="1" id="KW-0732">Signal</keyword>
<keyword evidence="3" id="KW-1185">Reference proteome</keyword>
<evidence type="ECO:0000256" key="1">
    <source>
        <dbReference type="SAM" id="SignalP"/>
    </source>
</evidence>
<feature type="chain" id="PRO_5040808778" evidence="1">
    <location>
        <begin position="37"/>
        <end position="326"/>
    </location>
</feature>
<sequence>MSFVSRVKKRPTVTAVAALAVSATLAGGGLLANAFAADSSAQGDLAPTPLAGHDPALRSEITTLFSGASRQYAAQEELVRRCMEGKGFTYVKNPTPQSDVVPTVGEDNYGQSLQAASATGYRSAEIVGDSPADIDRSGVQKLPKDQQQKWGDALLGPGDAPEITVDIPTFGEVGTPAEGCLTEARRTLYGSIEQWLKLDFLSGNILLQAQRSARADSRVSELNSSWSTCMVEKGHKGIGSPDDARAEARKIHATLGIGSSEARDKEIRIAAADAECDAKIGYGSKRRAIEDDYYRKVLVKYKTEIAALRSMNTKASARADEILRGA</sequence>
<gene>
    <name evidence="2" type="ORF">GCM10017600_01140</name>
</gene>
<evidence type="ECO:0000313" key="2">
    <source>
        <dbReference type="EMBL" id="GLK06709.1"/>
    </source>
</evidence>
<name>A0A9W6HWK6_9ACTN</name>
<reference evidence="2" key="2">
    <citation type="submission" date="2023-01" db="EMBL/GenBank/DDBJ databases">
        <authorList>
            <person name="Sun Q."/>
            <person name="Evtushenko L."/>
        </authorList>
    </citation>
    <scope>NUCLEOTIDE SEQUENCE</scope>
    <source>
        <strain evidence="2">VKM Ac-2007</strain>
    </source>
</reference>
<accession>A0A9W6HWK6</accession>
<comment type="caution">
    <text evidence="2">The sequence shown here is derived from an EMBL/GenBank/DDBJ whole genome shotgun (WGS) entry which is preliminary data.</text>
</comment>
<evidence type="ECO:0000313" key="3">
    <source>
        <dbReference type="Proteomes" id="UP001143474"/>
    </source>
</evidence>
<proteinExistence type="predicted"/>